<proteinExistence type="inferred from homology"/>
<dbReference type="EMBL" id="JAVKGR010000007">
    <property type="protein sequence ID" value="MDR8019457.1"/>
    <property type="molecule type" value="Genomic_DNA"/>
</dbReference>
<evidence type="ECO:0000256" key="1">
    <source>
        <dbReference type="ARBA" id="ARBA00009175"/>
    </source>
</evidence>
<reference evidence="4 5" key="1">
    <citation type="submission" date="2023-09" db="EMBL/GenBank/DDBJ databases">
        <title>Description of three actinobacteria isolated from air of manufacturing shop in a pharmaceutical factory.</title>
        <authorList>
            <person name="Zhang D.-F."/>
        </authorList>
    </citation>
    <scope>NUCLEOTIDE SEQUENCE [LARGE SCALE GENOMIC DNA]</scope>
    <source>
        <strain evidence="4 5">LY-0111</strain>
    </source>
</reference>
<comment type="caution">
    <text evidence="4">The sequence shown here is derived from an EMBL/GenBank/DDBJ whole genome shotgun (WGS) entry which is preliminary data.</text>
</comment>
<keyword evidence="5" id="KW-1185">Reference proteome</keyword>
<dbReference type="PIRSF" id="PIRSF004846">
    <property type="entry name" value="ModA"/>
    <property type="match status" value="1"/>
</dbReference>
<dbReference type="InterPro" id="IPR005950">
    <property type="entry name" value="ModA"/>
</dbReference>
<protein>
    <submittedName>
        <fullName evidence="4">Molybdate ABC transporter substrate-binding protein</fullName>
    </submittedName>
</protein>
<dbReference type="Gene3D" id="3.40.190.10">
    <property type="entry name" value="Periplasmic binding protein-like II"/>
    <property type="match status" value="2"/>
</dbReference>
<dbReference type="RefSeq" id="WP_310548448.1">
    <property type="nucleotide sequence ID" value="NZ_JAVKGR010000007.1"/>
</dbReference>
<accession>A0ABU2DSH5</accession>
<evidence type="ECO:0000313" key="4">
    <source>
        <dbReference type="EMBL" id="MDR8019457.1"/>
    </source>
</evidence>
<dbReference type="PANTHER" id="PTHR30632:SF0">
    <property type="entry name" value="SULFATE-BINDING PROTEIN"/>
    <property type="match status" value="1"/>
</dbReference>
<evidence type="ECO:0000256" key="3">
    <source>
        <dbReference type="ARBA" id="ARBA00022729"/>
    </source>
</evidence>
<dbReference type="InterPro" id="IPR050682">
    <property type="entry name" value="ModA/WtpA"/>
</dbReference>
<evidence type="ECO:0000256" key="2">
    <source>
        <dbReference type="ARBA" id="ARBA00022723"/>
    </source>
</evidence>
<organism evidence="4 5">
    <name type="scientific">Nesterenkonia aerolata</name>
    <dbReference type="NCBI Taxonomy" id="3074079"/>
    <lineage>
        <taxon>Bacteria</taxon>
        <taxon>Bacillati</taxon>
        <taxon>Actinomycetota</taxon>
        <taxon>Actinomycetes</taxon>
        <taxon>Micrococcales</taxon>
        <taxon>Micrococcaceae</taxon>
        <taxon>Nesterenkonia</taxon>
    </lineage>
</organism>
<sequence>MALIGAVGTVLLGCSGADGSAAADSVDQERSLTVFAAASLHETFTALAESFEAENSGVSVELSLAGSSDLVAQISEGAPADVIATADETTMGRLIAHDDLAEEPVIFAQNTLTIVTAPGNPAEITSLEDLADDSLDLVLCAPQVPCGQASETLLARADVEVAPVSEERQVTDVLGKVTSGQADAGLVYVTDAAGAGEDVESVEIEHSDEVVNRYPIGVLDDAEDPELADAFLAHVTSEQGRAALAEDGFALPEPTS</sequence>
<name>A0ABU2DSH5_9MICC</name>
<keyword evidence="3" id="KW-0732">Signal</keyword>
<comment type="similarity">
    <text evidence="1">Belongs to the bacterial solute-binding protein ModA family.</text>
</comment>
<dbReference type="SUPFAM" id="SSF53850">
    <property type="entry name" value="Periplasmic binding protein-like II"/>
    <property type="match status" value="1"/>
</dbReference>
<evidence type="ECO:0000313" key="5">
    <source>
        <dbReference type="Proteomes" id="UP001251870"/>
    </source>
</evidence>
<dbReference type="NCBIfam" id="TIGR01256">
    <property type="entry name" value="modA"/>
    <property type="match status" value="1"/>
</dbReference>
<dbReference type="Proteomes" id="UP001251870">
    <property type="component" value="Unassembled WGS sequence"/>
</dbReference>
<dbReference type="PANTHER" id="PTHR30632">
    <property type="entry name" value="MOLYBDATE-BINDING PERIPLASMIC PROTEIN"/>
    <property type="match status" value="1"/>
</dbReference>
<dbReference type="Pfam" id="PF13531">
    <property type="entry name" value="SBP_bac_11"/>
    <property type="match status" value="1"/>
</dbReference>
<gene>
    <name evidence="4" type="primary">modA</name>
    <name evidence="4" type="ORF">RIL96_07730</name>
</gene>
<keyword evidence="2" id="KW-0479">Metal-binding</keyword>